<gene>
    <name evidence="1" type="ORF">CUN60_06810</name>
</gene>
<dbReference type="AlphaFoldDB" id="A0A2I7N6H9"/>
<dbReference type="KEGG" id="nba:CUN60_06810"/>
<evidence type="ECO:0000313" key="1">
    <source>
        <dbReference type="EMBL" id="AUR52020.1"/>
    </source>
</evidence>
<keyword evidence="2" id="KW-1185">Reference proteome</keyword>
<sequence length="69" mass="7695">MNFMQIFGIETIVVPNPDEKGVLVKSGLRKIGLSSLYNKMPTDYSYRQRSSPIVCSNNGCSVKRIKGDL</sequence>
<dbReference type="RefSeq" id="WP_102951316.1">
    <property type="nucleotide sequence ID" value="NZ_CP024847.1"/>
</dbReference>
<evidence type="ECO:0000313" key="2">
    <source>
        <dbReference type="Proteomes" id="UP000236655"/>
    </source>
</evidence>
<name>A0A2I7N6H9_9NEIS</name>
<accession>A0A2I7N6H9</accession>
<dbReference type="EMBL" id="CP024847">
    <property type="protein sequence ID" value="AUR52020.1"/>
    <property type="molecule type" value="Genomic_DNA"/>
</dbReference>
<proteinExistence type="predicted"/>
<dbReference type="Proteomes" id="UP000236655">
    <property type="component" value="Chromosome"/>
</dbReference>
<protein>
    <submittedName>
        <fullName evidence="1">Uncharacterized protein</fullName>
    </submittedName>
</protein>
<reference evidence="2" key="1">
    <citation type="submission" date="2017-11" db="EMBL/GenBank/DDBJ databases">
        <authorList>
            <person name="Chan K.G."/>
            <person name="Lee L.S."/>
        </authorList>
    </citation>
    <scope>NUCLEOTIDE SEQUENCE [LARGE SCALE GENOMIC DNA]</scope>
    <source>
        <strain evidence="2">DSM 100970</strain>
    </source>
</reference>
<organism evidence="1 2">
    <name type="scientific">Aquella oligotrophica</name>
    <dbReference type="NCBI Taxonomy" id="2067065"/>
    <lineage>
        <taxon>Bacteria</taxon>
        <taxon>Pseudomonadati</taxon>
        <taxon>Pseudomonadota</taxon>
        <taxon>Betaproteobacteria</taxon>
        <taxon>Neisseriales</taxon>
        <taxon>Neisseriaceae</taxon>
        <taxon>Aquella</taxon>
    </lineage>
</organism>